<dbReference type="InterPro" id="IPR015392">
    <property type="entry name" value="TehB/YeaR-like_dom"/>
</dbReference>
<evidence type="ECO:0000313" key="3">
    <source>
        <dbReference type="EMBL" id="MBB3810733.1"/>
    </source>
</evidence>
<keyword evidence="4" id="KW-1185">Reference proteome</keyword>
<comment type="caution">
    <text evidence="3">The sequence shown here is derived from an EMBL/GenBank/DDBJ whole genome shotgun (WGS) entry which is preliminary data.</text>
</comment>
<name>A0A7W5Z5Y1_9HYPH</name>
<evidence type="ECO:0000259" key="2">
    <source>
        <dbReference type="Pfam" id="PF09313"/>
    </source>
</evidence>
<dbReference type="AlphaFoldDB" id="A0A7W5Z5Y1"/>
<dbReference type="Proteomes" id="UP000537592">
    <property type="component" value="Unassembled WGS sequence"/>
</dbReference>
<dbReference type="SUPFAM" id="SSF51197">
    <property type="entry name" value="Clavaminate synthase-like"/>
    <property type="match status" value="1"/>
</dbReference>
<dbReference type="Pfam" id="PF09313">
    <property type="entry name" value="TehB-like"/>
    <property type="match status" value="1"/>
</dbReference>
<dbReference type="Gene3D" id="2.60.120.10">
    <property type="entry name" value="Jelly Rolls"/>
    <property type="match status" value="1"/>
</dbReference>
<reference evidence="3 4" key="1">
    <citation type="submission" date="2020-08" db="EMBL/GenBank/DDBJ databases">
        <title>Genomic Encyclopedia of Type Strains, Phase IV (KMG-IV): sequencing the most valuable type-strain genomes for metagenomic binning, comparative biology and taxonomic classification.</title>
        <authorList>
            <person name="Goeker M."/>
        </authorList>
    </citation>
    <scope>NUCLEOTIDE SEQUENCE [LARGE SCALE GENOMIC DNA]</scope>
    <source>
        <strain evidence="3 4">DSM 28760</strain>
    </source>
</reference>
<organism evidence="3 4">
    <name type="scientific">Pseudochelatococcus contaminans</name>
    <dbReference type="NCBI Taxonomy" id="1538103"/>
    <lineage>
        <taxon>Bacteria</taxon>
        <taxon>Pseudomonadati</taxon>
        <taxon>Pseudomonadota</taxon>
        <taxon>Alphaproteobacteria</taxon>
        <taxon>Hyphomicrobiales</taxon>
        <taxon>Chelatococcaceae</taxon>
        <taxon>Pseudochelatococcus</taxon>
    </lineage>
</organism>
<evidence type="ECO:0000313" key="4">
    <source>
        <dbReference type="Proteomes" id="UP000537592"/>
    </source>
</evidence>
<evidence type="ECO:0000256" key="1">
    <source>
        <dbReference type="SAM" id="MobiDB-lite"/>
    </source>
</evidence>
<proteinExistence type="predicted"/>
<sequence length="118" mass="12963">MTRTPPVDTRNRPLPDDLPTGLVAYRQSPVFTQDTIPEALKRNHSTKAGVWAVIHILEGALHYRIEEPASAHILTPEAPGLVRPEQEHNVSAQGPVRFVVEFYALPGEKGDPHTQTGG</sequence>
<dbReference type="InterPro" id="IPR014710">
    <property type="entry name" value="RmlC-like_jellyroll"/>
</dbReference>
<protein>
    <submittedName>
        <fullName evidence="3">Tellurite resistance-related uncharacterized protein</fullName>
    </submittedName>
</protein>
<dbReference type="EMBL" id="JACICC010000007">
    <property type="protein sequence ID" value="MBB3810733.1"/>
    <property type="molecule type" value="Genomic_DNA"/>
</dbReference>
<feature type="domain" description="TehB/YeaR-like" evidence="2">
    <location>
        <begin position="26"/>
        <end position="100"/>
    </location>
</feature>
<feature type="region of interest" description="Disordered" evidence="1">
    <location>
        <begin position="1"/>
        <end position="20"/>
    </location>
</feature>
<accession>A0A7W5Z5Y1</accession>
<gene>
    <name evidence="3" type="ORF">FHS81_002835</name>
</gene>
<dbReference type="RefSeq" id="WP_183753952.1">
    <property type="nucleotide sequence ID" value="NZ_JACICC010000007.1"/>
</dbReference>